<gene>
    <name evidence="8" type="ORF">UFOPK3775_00172</name>
</gene>
<feature type="transmembrane region" description="Helical" evidence="6">
    <location>
        <begin position="90"/>
        <end position="113"/>
    </location>
</feature>
<evidence type="ECO:0000256" key="2">
    <source>
        <dbReference type="ARBA" id="ARBA00006143"/>
    </source>
</evidence>
<keyword evidence="3 6" id="KW-0812">Transmembrane</keyword>
<dbReference type="InterPro" id="IPR003834">
    <property type="entry name" value="Cyt_c_assmbl_TM_dom"/>
</dbReference>
<protein>
    <submittedName>
        <fullName evidence="8">Unannotated protein</fullName>
    </submittedName>
</protein>
<dbReference type="EMBL" id="CAESAK010000012">
    <property type="protein sequence ID" value="CAB4331110.1"/>
    <property type="molecule type" value="Genomic_DNA"/>
</dbReference>
<sequence length="241" mass="25181">MISLIKEQLFSGSMVVALPLALLVGLISFLSPCVLPLVPGYIAYATGFSSTKGRVLLGSILFVAGFTFVFTSFGLAFGGLGSTITQHEDALTIVLGVFTIAMGTLFLGIFPFAPTLQMKMSTTGGIAGAPILGFLFGLSWTPCIGPGLATVQLLAFTESSATRGAILSIGYSLGLGIPFILSGLFLDKSKKLRAFLLGKGATITKVGGVLLIVIGILQITGLWLDLMIWIRSSIPEFAPVL</sequence>
<feature type="transmembrane region" description="Helical" evidence="6">
    <location>
        <begin position="55"/>
        <end position="78"/>
    </location>
</feature>
<name>A0A6J5YSY4_9ZZZZ</name>
<accession>A0A6J5YSY4</accession>
<comment type="subcellular location">
    <subcellularLocation>
        <location evidence="1">Membrane</location>
        <topology evidence="1">Multi-pass membrane protein</topology>
    </subcellularLocation>
</comment>
<feature type="transmembrane region" description="Helical" evidence="6">
    <location>
        <begin position="20"/>
        <end position="43"/>
    </location>
</feature>
<feature type="transmembrane region" description="Helical" evidence="6">
    <location>
        <begin position="165"/>
        <end position="186"/>
    </location>
</feature>
<keyword evidence="4 6" id="KW-1133">Transmembrane helix</keyword>
<dbReference type="PANTHER" id="PTHR31272">
    <property type="entry name" value="CYTOCHROME C-TYPE BIOGENESIS PROTEIN HI_1454-RELATED"/>
    <property type="match status" value="1"/>
</dbReference>
<proteinExistence type="inferred from homology"/>
<evidence type="ECO:0000259" key="7">
    <source>
        <dbReference type="Pfam" id="PF02683"/>
    </source>
</evidence>
<dbReference type="GO" id="GO:0016020">
    <property type="term" value="C:membrane"/>
    <property type="evidence" value="ECO:0007669"/>
    <property type="project" value="UniProtKB-SubCell"/>
</dbReference>
<feature type="transmembrane region" description="Helical" evidence="6">
    <location>
        <begin position="206"/>
        <end position="230"/>
    </location>
</feature>
<evidence type="ECO:0000256" key="3">
    <source>
        <dbReference type="ARBA" id="ARBA00022692"/>
    </source>
</evidence>
<dbReference type="PANTHER" id="PTHR31272:SF4">
    <property type="entry name" value="CYTOCHROME C-TYPE BIOGENESIS PROTEIN HI_1454-RELATED"/>
    <property type="match status" value="1"/>
</dbReference>
<dbReference type="GO" id="GO:0017004">
    <property type="term" value="P:cytochrome complex assembly"/>
    <property type="evidence" value="ECO:0007669"/>
    <property type="project" value="InterPro"/>
</dbReference>
<evidence type="ECO:0000256" key="1">
    <source>
        <dbReference type="ARBA" id="ARBA00004141"/>
    </source>
</evidence>
<dbReference type="Pfam" id="PF02683">
    <property type="entry name" value="DsbD_TM"/>
    <property type="match status" value="1"/>
</dbReference>
<reference evidence="8" key="1">
    <citation type="submission" date="2020-05" db="EMBL/GenBank/DDBJ databases">
        <authorList>
            <person name="Chiriac C."/>
            <person name="Salcher M."/>
            <person name="Ghai R."/>
            <person name="Kavagutti S V."/>
        </authorList>
    </citation>
    <scope>NUCLEOTIDE SEQUENCE</scope>
</reference>
<evidence type="ECO:0000256" key="5">
    <source>
        <dbReference type="ARBA" id="ARBA00023136"/>
    </source>
</evidence>
<organism evidence="8">
    <name type="scientific">freshwater metagenome</name>
    <dbReference type="NCBI Taxonomy" id="449393"/>
    <lineage>
        <taxon>unclassified sequences</taxon>
        <taxon>metagenomes</taxon>
        <taxon>ecological metagenomes</taxon>
    </lineage>
</organism>
<feature type="transmembrane region" description="Helical" evidence="6">
    <location>
        <begin position="125"/>
        <end position="145"/>
    </location>
</feature>
<dbReference type="AlphaFoldDB" id="A0A6J5YSY4"/>
<keyword evidence="5 6" id="KW-0472">Membrane</keyword>
<comment type="similarity">
    <text evidence="2">Belongs to the DsbD family.</text>
</comment>
<evidence type="ECO:0000256" key="4">
    <source>
        <dbReference type="ARBA" id="ARBA00022989"/>
    </source>
</evidence>
<evidence type="ECO:0000313" key="8">
    <source>
        <dbReference type="EMBL" id="CAB4331110.1"/>
    </source>
</evidence>
<feature type="domain" description="Cytochrome C biogenesis protein transmembrane" evidence="7">
    <location>
        <begin position="15"/>
        <end position="187"/>
    </location>
</feature>
<dbReference type="InterPro" id="IPR051790">
    <property type="entry name" value="Cytochrome_c-biogenesis_DsbD"/>
</dbReference>
<evidence type="ECO:0000256" key="6">
    <source>
        <dbReference type="SAM" id="Phobius"/>
    </source>
</evidence>